<dbReference type="SUPFAM" id="SSF56741">
    <property type="entry name" value="Eukaryotic DNA topoisomerase I, N-terminal DNA-binding fragment"/>
    <property type="match status" value="1"/>
</dbReference>
<feature type="compositionally biased region" description="Polar residues" evidence="9">
    <location>
        <begin position="146"/>
        <end position="163"/>
    </location>
</feature>
<dbReference type="SUPFAM" id="SSF56349">
    <property type="entry name" value="DNA breaking-rejoining enzymes"/>
    <property type="match status" value="1"/>
</dbReference>
<comment type="catalytic activity">
    <reaction evidence="1 6 7">
        <text>ATP-independent breakage of single-stranded DNA, followed by passage and rejoining.</text>
        <dbReference type="EC" id="5.6.2.1"/>
    </reaction>
</comment>
<dbReference type="CDD" id="cd00659">
    <property type="entry name" value="Topo_IB_C"/>
    <property type="match status" value="1"/>
</dbReference>
<keyword evidence="4 6" id="KW-0238">DNA-binding</keyword>
<keyword evidence="12" id="KW-1185">Reference proteome</keyword>
<dbReference type="GO" id="GO:0005730">
    <property type="term" value="C:nucleolus"/>
    <property type="evidence" value="ECO:0007669"/>
    <property type="project" value="TreeGrafter"/>
</dbReference>
<dbReference type="GO" id="GO:0003677">
    <property type="term" value="F:DNA binding"/>
    <property type="evidence" value="ECO:0007669"/>
    <property type="project" value="UniProtKB-UniRule"/>
</dbReference>
<feature type="coiled-coil region" evidence="8">
    <location>
        <begin position="285"/>
        <end position="312"/>
    </location>
</feature>
<dbReference type="SMART" id="SM00435">
    <property type="entry name" value="TOPEUc"/>
    <property type="match status" value="1"/>
</dbReference>
<dbReference type="PANTHER" id="PTHR10290:SF3">
    <property type="entry name" value="DNA TOPOISOMERASE 1"/>
    <property type="match status" value="1"/>
</dbReference>
<evidence type="ECO:0000256" key="4">
    <source>
        <dbReference type="ARBA" id="ARBA00023125"/>
    </source>
</evidence>
<organism evidence="11 12">
    <name type="scientific">Metschnikowia aff. pulcherrima</name>
    <dbReference type="NCBI Taxonomy" id="2163413"/>
    <lineage>
        <taxon>Eukaryota</taxon>
        <taxon>Fungi</taxon>
        <taxon>Dikarya</taxon>
        <taxon>Ascomycota</taxon>
        <taxon>Saccharomycotina</taxon>
        <taxon>Pichiomycetes</taxon>
        <taxon>Metschnikowiaceae</taxon>
        <taxon>Metschnikowia</taxon>
    </lineage>
</organism>
<comment type="similarity">
    <text evidence="2 6 7">Belongs to the type IB topoisomerase family.</text>
</comment>
<protein>
    <recommendedName>
        <fullName evidence="7">DNA topoisomerase I</fullName>
        <ecNumber evidence="7">5.6.2.1</ecNumber>
    </recommendedName>
    <alternativeName>
        <fullName evidence="7">DNA topoisomerase 1</fullName>
    </alternativeName>
</protein>
<feature type="active site" description="O-(3'-phospho-DNA)-tyrosine intermediate" evidence="6">
    <location>
        <position position="769"/>
    </location>
</feature>
<dbReference type="Gene3D" id="3.90.15.10">
    <property type="entry name" value="Topoisomerase I, Chain A, domain 3"/>
    <property type="match status" value="1"/>
</dbReference>
<dbReference type="InterPro" id="IPR013034">
    <property type="entry name" value="DNA_topo_DNA_db_N_dom1"/>
</dbReference>
<dbReference type="InterPro" id="IPR013500">
    <property type="entry name" value="TopoI_cat_euk"/>
</dbReference>
<feature type="domain" description="DNA topoisomerase I eukaryotic-type" evidence="10">
    <location>
        <begin position="335"/>
        <end position="783"/>
    </location>
</feature>
<dbReference type="GO" id="GO:0006265">
    <property type="term" value="P:DNA topological change"/>
    <property type="evidence" value="ECO:0007669"/>
    <property type="project" value="UniProtKB-UniRule"/>
</dbReference>
<evidence type="ECO:0000256" key="7">
    <source>
        <dbReference type="RuleBase" id="RU365101"/>
    </source>
</evidence>
<dbReference type="Gene3D" id="2.170.11.10">
    <property type="entry name" value="DNA Topoisomerase I, domain 2"/>
    <property type="match status" value="1"/>
</dbReference>
<gene>
    <name evidence="11" type="primary">MPUL0F00390</name>
    <name evidence="11" type="ORF">METSCH_F00390</name>
</gene>
<dbReference type="InterPro" id="IPR025834">
    <property type="entry name" value="TopoI_C_dom"/>
</dbReference>
<dbReference type="FunFam" id="1.10.10.41:FF:000001">
    <property type="entry name" value="DNA topoisomerase I"/>
    <property type="match status" value="1"/>
</dbReference>
<dbReference type="InterPro" id="IPR018521">
    <property type="entry name" value="TopoIB_AS"/>
</dbReference>
<dbReference type="STRING" id="2163413.A0A4P6XW10"/>
<dbReference type="PROSITE" id="PS00176">
    <property type="entry name" value="TOPO_IB_1"/>
    <property type="match status" value="1"/>
</dbReference>
<dbReference type="GO" id="GO:0007059">
    <property type="term" value="P:chromosome segregation"/>
    <property type="evidence" value="ECO:0007669"/>
    <property type="project" value="TreeGrafter"/>
</dbReference>
<proteinExistence type="inferred from homology"/>
<reference evidence="12" key="1">
    <citation type="submission" date="2019-03" db="EMBL/GenBank/DDBJ databases">
        <title>Snf2 controls pulcherriminic acid biosynthesis and connects pigmentation and antifungal activity of the yeast Metschnikowia pulcherrima.</title>
        <authorList>
            <person name="Gore-Lloyd D."/>
            <person name="Sumann I."/>
            <person name="Brachmann A.O."/>
            <person name="Schneeberger K."/>
            <person name="Ortiz-Merino R.A."/>
            <person name="Moreno-Beltran M."/>
            <person name="Schlaefli M."/>
            <person name="Kirner P."/>
            <person name="Santos Kron A."/>
            <person name="Wolfe K.H."/>
            <person name="Piel J."/>
            <person name="Ahrens C.H."/>
            <person name="Henk D."/>
            <person name="Freimoser F.M."/>
        </authorList>
    </citation>
    <scope>NUCLEOTIDE SEQUENCE [LARGE SCALE GENOMIC DNA]</scope>
    <source>
        <strain evidence="12">APC 1.2</strain>
    </source>
</reference>
<name>A0A4P6XW10_9ASCO</name>
<dbReference type="InterPro" id="IPR001631">
    <property type="entry name" value="TopoI"/>
</dbReference>
<evidence type="ECO:0000256" key="8">
    <source>
        <dbReference type="SAM" id="Coils"/>
    </source>
</evidence>
<dbReference type="PRINTS" id="PR00416">
    <property type="entry name" value="EUTPISMRASEI"/>
</dbReference>
<dbReference type="GO" id="GO:0006260">
    <property type="term" value="P:DNA replication"/>
    <property type="evidence" value="ECO:0007669"/>
    <property type="project" value="TreeGrafter"/>
</dbReference>
<dbReference type="Pfam" id="PF14370">
    <property type="entry name" value="Topo_C_assoc"/>
    <property type="match status" value="1"/>
</dbReference>
<dbReference type="CDD" id="cd03488">
    <property type="entry name" value="Topoisomer_IB_N_htopoI_like"/>
    <property type="match status" value="1"/>
</dbReference>
<dbReference type="FunFam" id="1.10.132.10:FF:000003">
    <property type="entry name" value="DNA topoisomerase I"/>
    <property type="match status" value="1"/>
</dbReference>
<dbReference type="InterPro" id="IPR014711">
    <property type="entry name" value="TopoI_cat_a-hlx-sub_euk"/>
</dbReference>
<dbReference type="FunFam" id="3.90.15.10:FF:000002">
    <property type="entry name" value="DNA topoisomerase I"/>
    <property type="match status" value="1"/>
</dbReference>
<dbReference type="InterPro" id="IPR011010">
    <property type="entry name" value="DNA_brk_join_enz"/>
</dbReference>
<sequence length="811" mass="93074">MGDIEEVALSQLHVPAKQTKASNSQVKEDEIPLNAFVKKEKKSKSKNTAELDQRKKKKKKKRKLESSVDGEHKKAHKKKKKEHKAEAITVKNETNVDEVKNHDPEGLKLEIEDMKAQATPADSSVSSVTVKDDVPLSELTPKVGSENDSPSGTPTGVSASQNDDSLKTEEENEDYKWWEDEKFGQGPERWLELEHNGVLFPPPYEPLPSYVKLYYDGKPVDLPPAAEEVAGFFGAMLETDHAKNPVFQSNFFGDFLDVLKEHGGSNVDIKDFNKCDFSKMHAFFEKQREEKKNITKEEKKRLKEERDRLEEPYRTCLLNGRRENIANFKVEPPGLFRGRGAHPKTGKLKKRVYPESITLNLGVGAPIPEPPAGHQWGAVKHDKSVVWLAMWKENIADSFKYVKLAANSSIKGVSDMKKFETARELKKHIERIRSDYHIMLKDQFMQNRQIATATYLIDVFALRAGGEKGEDEADTVGCCSLRYEHVTLKPPNTVIFDFLGKDSIRFYQEVEVDRQVFKNFRIFKKAPKQPGDSLFDRISPLSLNRHLQAYMSGLTAKVFRTYNASKTMQDQMDLIKNEGSVAEKVLKYNAANRKVAILCNHQRTVAKGHSSSVGKIQDKIREMEWQKLRLKRMILNIDASELNKDKKYFAEIEDMTKEELHKVVKMHIEKLKDQAEKKWTRDNEKKQMEKEELLTRDDLNAKLEKIDGLKTQYDEEIERGQVDAVNGASIEKLRSQVETIENRITNTSFQLKDKEDNSQVSLGTSKMNYIDPRLTVMFSKKFNVPIEKLFPKTLRAKFNWAIESADADWRF</sequence>
<feature type="compositionally biased region" description="Basic residues" evidence="9">
    <location>
        <begin position="73"/>
        <end position="82"/>
    </location>
</feature>
<dbReference type="InterPro" id="IPR036202">
    <property type="entry name" value="TopoI_DNA-bd_euk_N_sf"/>
</dbReference>
<feature type="compositionally biased region" description="Basic residues" evidence="9">
    <location>
        <begin position="54"/>
        <end position="63"/>
    </location>
</feature>
<keyword evidence="5 6" id="KW-0413">Isomerase</keyword>
<dbReference type="InterPro" id="IPR014727">
    <property type="entry name" value="TopoI_cat_a/b-sub_euk"/>
</dbReference>
<dbReference type="Pfam" id="PF02919">
    <property type="entry name" value="Topoisom_I_N"/>
    <property type="match status" value="1"/>
</dbReference>
<dbReference type="InterPro" id="IPR048045">
    <property type="entry name" value="Topoisomer_I_DNA-bd"/>
</dbReference>
<feature type="region of interest" description="Disordered" evidence="9">
    <location>
        <begin position="17"/>
        <end position="173"/>
    </location>
</feature>
<dbReference type="PANTHER" id="PTHR10290">
    <property type="entry name" value="DNA TOPOISOMERASE I"/>
    <property type="match status" value="1"/>
</dbReference>
<dbReference type="InterPro" id="IPR013030">
    <property type="entry name" value="DNA_topo_DNA_db_N_dom2"/>
</dbReference>
<dbReference type="Proteomes" id="UP000292447">
    <property type="component" value="Chromosome VI"/>
</dbReference>
<dbReference type="AlphaFoldDB" id="A0A4P6XW10"/>
<accession>A0A4P6XW10</accession>
<evidence type="ECO:0000256" key="9">
    <source>
        <dbReference type="SAM" id="MobiDB-lite"/>
    </source>
</evidence>
<feature type="coiled-coil region" evidence="8">
    <location>
        <begin position="699"/>
        <end position="750"/>
    </location>
</feature>
<keyword evidence="3 6" id="KW-0799">Topoisomerase</keyword>
<dbReference type="Pfam" id="PF01028">
    <property type="entry name" value="Topoisom_I"/>
    <property type="match status" value="1"/>
</dbReference>
<evidence type="ECO:0000256" key="2">
    <source>
        <dbReference type="ARBA" id="ARBA00006645"/>
    </source>
</evidence>
<dbReference type="GO" id="GO:0005694">
    <property type="term" value="C:chromosome"/>
    <property type="evidence" value="ECO:0007669"/>
    <property type="project" value="InterPro"/>
</dbReference>
<feature type="compositionally biased region" description="Basic and acidic residues" evidence="9">
    <location>
        <begin position="164"/>
        <end position="173"/>
    </location>
</feature>
<dbReference type="Gene3D" id="1.10.132.10">
    <property type="match status" value="1"/>
</dbReference>
<feature type="compositionally biased region" description="Basic and acidic residues" evidence="9">
    <location>
        <begin position="97"/>
        <end position="115"/>
    </location>
</feature>
<evidence type="ECO:0000256" key="1">
    <source>
        <dbReference type="ARBA" id="ARBA00000213"/>
    </source>
</evidence>
<dbReference type="EC" id="5.6.2.1" evidence="7"/>
<evidence type="ECO:0000313" key="11">
    <source>
        <dbReference type="EMBL" id="QBM90458.1"/>
    </source>
</evidence>
<evidence type="ECO:0000259" key="10">
    <source>
        <dbReference type="SMART" id="SM00435"/>
    </source>
</evidence>
<dbReference type="PROSITE" id="PS52038">
    <property type="entry name" value="TOPO_IB_2"/>
    <property type="match status" value="1"/>
</dbReference>
<comment type="function">
    <text evidence="7">Releases the supercoiling and torsional tension of DNA introduced during the DNA replication and transcription by transiently cleaving and rejoining one strand of the DNA duplex. Introduces a single-strand break via transesterification at the specific target site 5'-[CT]CCTTp site in duplex DNA. The scissile phosphodiester is attacked by the catalytic tyrosine of the enzyme, resulting in the formation of a DNA-(3'-phosphotyrosyl)-enzyme intermediate and the expulsion of a 5'-OH DNA strand. The free DNA strand then undergoes passage around the unbroken strand thus removing DNA supercoils. Finally, in the religation step, the DNA 5'-OH attacks the covalent intermediate to expel the active-site tyrosine and restore the DNA phosphodiester backbone.</text>
</comment>
<keyword evidence="8" id="KW-0175">Coiled coil</keyword>
<evidence type="ECO:0000256" key="3">
    <source>
        <dbReference type="ARBA" id="ARBA00023029"/>
    </source>
</evidence>
<evidence type="ECO:0000256" key="5">
    <source>
        <dbReference type="ARBA" id="ARBA00023235"/>
    </source>
</evidence>
<evidence type="ECO:0000313" key="12">
    <source>
        <dbReference type="Proteomes" id="UP000292447"/>
    </source>
</evidence>
<dbReference type="InterPro" id="IPR008336">
    <property type="entry name" value="TopoI_DNA-bd_euk"/>
</dbReference>
<evidence type="ECO:0000256" key="6">
    <source>
        <dbReference type="PROSITE-ProRule" id="PRU01382"/>
    </source>
</evidence>
<dbReference type="EMBL" id="CP034461">
    <property type="protein sequence ID" value="QBM90458.1"/>
    <property type="molecule type" value="Genomic_DNA"/>
</dbReference>
<dbReference type="Gene3D" id="1.10.10.41">
    <property type="entry name" value="Yeast DNA topoisomerase - domain 1"/>
    <property type="match status" value="1"/>
</dbReference>
<dbReference type="InterPro" id="IPR051062">
    <property type="entry name" value="Topoisomerase_IB"/>
</dbReference>
<dbReference type="GO" id="GO:0003917">
    <property type="term" value="F:DNA topoisomerase type I (single strand cut, ATP-independent) activity"/>
    <property type="evidence" value="ECO:0007669"/>
    <property type="project" value="UniProtKB-UniRule"/>
</dbReference>
<dbReference type="InterPro" id="IPR013499">
    <property type="entry name" value="TopoI_euk"/>
</dbReference>